<evidence type="ECO:0000256" key="1">
    <source>
        <dbReference type="ARBA" id="ARBA00004141"/>
    </source>
</evidence>
<reference evidence="8" key="1">
    <citation type="submission" date="2022-11" db="UniProtKB">
        <authorList>
            <consortium name="WormBaseParasite"/>
        </authorList>
    </citation>
    <scope>IDENTIFICATION</scope>
</reference>
<feature type="transmembrane region" description="Helical" evidence="6">
    <location>
        <begin position="376"/>
        <end position="396"/>
    </location>
</feature>
<feature type="transmembrane region" description="Helical" evidence="6">
    <location>
        <begin position="293"/>
        <end position="312"/>
    </location>
</feature>
<keyword evidence="4 6" id="KW-0472">Membrane</keyword>
<dbReference type="PANTHER" id="PTHR23051">
    <property type="entry name" value="SOLUTE CARRIER FAMILY 35, MEMBER F5"/>
    <property type="match status" value="1"/>
</dbReference>
<feature type="compositionally biased region" description="Basic and acidic residues" evidence="5">
    <location>
        <begin position="521"/>
        <end position="535"/>
    </location>
</feature>
<evidence type="ECO:0000256" key="4">
    <source>
        <dbReference type="ARBA" id="ARBA00023136"/>
    </source>
</evidence>
<evidence type="ECO:0000313" key="7">
    <source>
        <dbReference type="Proteomes" id="UP000887572"/>
    </source>
</evidence>
<dbReference type="Proteomes" id="UP000887572">
    <property type="component" value="Unplaced"/>
</dbReference>
<keyword evidence="2 6" id="KW-0812">Transmembrane</keyword>
<organism evidence="7 8">
    <name type="scientific">Globodera rostochiensis</name>
    <name type="common">Golden nematode worm</name>
    <name type="synonym">Heterodera rostochiensis</name>
    <dbReference type="NCBI Taxonomy" id="31243"/>
    <lineage>
        <taxon>Eukaryota</taxon>
        <taxon>Metazoa</taxon>
        <taxon>Ecdysozoa</taxon>
        <taxon>Nematoda</taxon>
        <taxon>Chromadorea</taxon>
        <taxon>Rhabditida</taxon>
        <taxon>Tylenchina</taxon>
        <taxon>Tylenchomorpha</taxon>
        <taxon>Tylenchoidea</taxon>
        <taxon>Heteroderidae</taxon>
        <taxon>Heteroderinae</taxon>
        <taxon>Globodera</taxon>
    </lineage>
</organism>
<feature type="transmembrane region" description="Helical" evidence="6">
    <location>
        <begin position="263"/>
        <end position="281"/>
    </location>
</feature>
<sequence>MIVTRSQRLLGIGLLLFVNVVWVLSAELTRHLFIDLDFARPFFFTYAKSCMLSLLLLRYACSCPGATTLTAGDGAELSKKKRKSTKTTKSGKAVYTQLENIALGSDGEEEESDKMLRGMMKMNNNDLNNNFSSGSSCSVEKTDEGGSEKSYEALNLTNAEFERFQLPSSATDESELCSDDETLLRRDPAGLADAERQLFHALLDKKTRQQQRKRVRFSSIRQIRALPEKVEADAHLARLPYRQIVDRFQHCPTCPALSRDSTLFSYAVVFAPLWMISSVAAQTSLAFTSVTTANLFSASCPLFVLILGAYFGRNSADAFTSTKLALVLLNLSGVCVVSRASGSLLGSAIATFSAVSNAVYLFTLSRFSAKSKRIDAVLLLGTVGIFSLIVCTPLMVTLHNLGIERQLPLPTARQMTVLVVNAFIGTLFADSVWLYATLLTGGLTSALSGSLSIPLSMLADSYMRNQPPSALQMLSSIPIMISFVGASLITTRHHSSPPHQQHATQKAKLSSPISSDESTDMDNHNSRCDTPSRRT</sequence>
<evidence type="ECO:0000256" key="6">
    <source>
        <dbReference type="SAM" id="Phobius"/>
    </source>
</evidence>
<keyword evidence="3 6" id="KW-1133">Transmembrane helix</keyword>
<dbReference type="WBParaSite" id="Gr19_v10_g11882.t1">
    <property type="protein sequence ID" value="Gr19_v10_g11882.t1"/>
    <property type="gene ID" value="Gr19_v10_g11882"/>
</dbReference>
<protein>
    <submittedName>
        <fullName evidence="8">EamA domain-containing protein</fullName>
    </submittedName>
</protein>
<feature type="transmembrane region" description="Helical" evidence="6">
    <location>
        <begin position="318"/>
        <end position="337"/>
    </location>
</feature>
<feature type="transmembrane region" description="Helical" evidence="6">
    <location>
        <begin position="442"/>
        <end position="459"/>
    </location>
</feature>
<evidence type="ECO:0000313" key="8">
    <source>
        <dbReference type="WBParaSite" id="Gr19_v10_g11882.t1"/>
    </source>
</evidence>
<dbReference type="PANTHER" id="PTHR23051:SF0">
    <property type="entry name" value="SOLUTE CARRIER FAMILY 35 MEMBER F5"/>
    <property type="match status" value="1"/>
</dbReference>
<feature type="transmembrane region" description="Helical" evidence="6">
    <location>
        <begin position="344"/>
        <end position="364"/>
    </location>
</feature>
<dbReference type="GO" id="GO:0016020">
    <property type="term" value="C:membrane"/>
    <property type="evidence" value="ECO:0007669"/>
    <property type="project" value="UniProtKB-SubCell"/>
</dbReference>
<feature type="region of interest" description="Disordered" evidence="5">
    <location>
        <begin position="492"/>
        <end position="535"/>
    </location>
</feature>
<evidence type="ECO:0000256" key="2">
    <source>
        <dbReference type="ARBA" id="ARBA00022692"/>
    </source>
</evidence>
<proteinExistence type="predicted"/>
<comment type="subcellular location">
    <subcellularLocation>
        <location evidence="1">Membrane</location>
        <topology evidence="1">Multi-pass membrane protein</topology>
    </subcellularLocation>
</comment>
<feature type="compositionally biased region" description="Polar residues" evidence="5">
    <location>
        <begin position="497"/>
        <end position="516"/>
    </location>
</feature>
<name>A0A914GZP2_GLORO</name>
<dbReference type="AlphaFoldDB" id="A0A914GZP2"/>
<accession>A0A914GZP2</accession>
<keyword evidence="7" id="KW-1185">Reference proteome</keyword>
<evidence type="ECO:0000256" key="5">
    <source>
        <dbReference type="SAM" id="MobiDB-lite"/>
    </source>
</evidence>
<evidence type="ECO:0000256" key="3">
    <source>
        <dbReference type="ARBA" id="ARBA00022989"/>
    </source>
</evidence>